<feature type="transmembrane region" description="Helical" evidence="7">
    <location>
        <begin position="42"/>
        <end position="61"/>
    </location>
</feature>
<dbReference type="OrthoDB" id="1899680at2"/>
<feature type="domain" description="YetF C-terminal" evidence="8">
    <location>
        <begin position="90"/>
        <end position="222"/>
    </location>
</feature>
<dbReference type="RefSeq" id="WP_029567236.1">
    <property type="nucleotide sequence ID" value="NZ_JNVC02000024.1"/>
</dbReference>
<evidence type="ECO:0000256" key="6">
    <source>
        <dbReference type="ARBA" id="ARBA00023136"/>
    </source>
</evidence>
<keyword evidence="10" id="KW-1185">Reference proteome</keyword>
<dbReference type="Proteomes" id="UP000028549">
    <property type="component" value="Unassembled WGS sequence"/>
</dbReference>
<dbReference type="Pfam" id="PF04239">
    <property type="entry name" value="DUF421"/>
    <property type="match status" value="1"/>
</dbReference>
<dbReference type="GO" id="GO:0005886">
    <property type="term" value="C:plasma membrane"/>
    <property type="evidence" value="ECO:0007669"/>
    <property type="project" value="UniProtKB-SubCell"/>
</dbReference>
<dbReference type="EMBL" id="JNVC02000024">
    <property type="protein sequence ID" value="KEZ47254.1"/>
    <property type="molecule type" value="Genomic_DNA"/>
</dbReference>
<feature type="transmembrane region" description="Helical" evidence="7">
    <location>
        <begin position="12"/>
        <end position="30"/>
    </location>
</feature>
<protein>
    <submittedName>
        <fullName evidence="9">Membrane protein</fullName>
    </submittedName>
</protein>
<dbReference type="Gene3D" id="3.30.240.20">
    <property type="entry name" value="bsu07140 like domains"/>
    <property type="match status" value="2"/>
</dbReference>
<evidence type="ECO:0000256" key="7">
    <source>
        <dbReference type="SAM" id="Phobius"/>
    </source>
</evidence>
<evidence type="ECO:0000313" key="10">
    <source>
        <dbReference type="Proteomes" id="UP000028549"/>
    </source>
</evidence>
<evidence type="ECO:0000256" key="4">
    <source>
        <dbReference type="ARBA" id="ARBA00022692"/>
    </source>
</evidence>
<keyword evidence="4 7" id="KW-0812">Transmembrane</keyword>
<organism evidence="9 10">
    <name type="scientific">Metabacillus indicus</name>
    <name type="common">Bacillus indicus</name>
    <dbReference type="NCBI Taxonomy" id="246786"/>
    <lineage>
        <taxon>Bacteria</taxon>
        <taxon>Bacillati</taxon>
        <taxon>Bacillota</taxon>
        <taxon>Bacilli</taxon>
        <taxon>Bacillales</taxon>
        <taxon>Bacillaceae</taxon>
        <taxon>Metabacillus</taxon>
    </lineage>
</organism>
<evidence type="ECO:0000256" key="2">
    <source>
        <dbReference type="ARBA" id="ARBA00006448"/>
    </source>
</evidence>
<dbReference type="STRING" id="246786.GS18_0220655"/>
<sequence length="234" mass="26215">MSFFEGQDTLTAFQWSIRAVIAFFFLVLAAKAMGQRSISQLRLLDFVIALIIGNIVAHPLADHRTGMAGSMITMSVLIFLYVSSIFISLKFPVFRKMMNAAPISIIHEGTIHYGHLKKARLTLEDLLLELRKQQVEDPSKVAEALFESDGQISLFLKTEHQPVSNKALGIAAESFELPVTIIKEGILLEENLSLVSKNKEWLQTELQNVFQKNISDILLGTVTFSGKLKIFLYS</sequence>
<reference evidence="9 10" key="1">
    <citation type="journal article" date="2005" name="Int. J. Syst. Evol. Microbiol.">
        <title>Bacillus cibi sp. nov., isolated from jeotgal, a traditional Korean fermented seafood.</title>
        <authorList>
            <person name="Yoon J.H."/>
            <person name="Lee C.H."/>
            <person name="Oh T.K."/>
        </authorList>
    </citation>
    <scope>NUCLEOTIDE SEQUENCE [LARGE SCALE GENOMIC DNA]</scope>
    <source>
        <strain evidence="9 10">DSM 16189</strain>
    </source>
</reference>
<evidence type="ECO:0000256" key="5">
    <source>
        <dbReference type="ARBA" id="ARBA00022989"/>
    </source>
</evidence>
<proteinExistence type="inferred from homology"/>
<comment type="caution">
    <text evidence="9">The sequence shown here is derived from an EMBL/GenBank/DDBJ whole genome shotgun (WGS) entry which is preliminary data.</text>
</comment>
<dbReference type="PANTHER" id="PTHR34582">
    <property type="entry name" value="UPF0702 TRANSMEMBRANE PROTEIN YCAP"/>
    <property type="match status" value="1"/>
</dbReference>
<name>A0A084GIU2_METID</name>
<keyword evidence="3" id="KW-1003">Cell membrane</keyword>
<evidence type="ECO:0000256" key="3">
    <source>
        <dbReference type="ARBA" id="ARBA00022475"/>
    </source>
</evidence>
<feature type="transmembrane region" description="Helical" evidence="7">
    <location>
        <begin position="67"/>
        <end position="89"/>
    </location>
</feature>
<keyword evidence="5 7" id="KW-1133">Transmembrane helix</keyword>
<dbReference type="PANTHER" id="PTHR34582:SF5">
    <property type="entry name" value="UPF0702 TRANSMEMBRANE PROTEIN YETF"/>
    <property type="match status" value="1"/>
</dbReference>
<evidence type="ECO:0000313" key="9">
    <source>
        <dbReference type="EMBL" id="KEZ47254.1"/>
    </source>
</evidence>
<gene>
    <name evidence="9" type="ORF">GS18_0220655</name>
</gene>
<evidence type="ECO:0000259" key="8">
    <source>
        <dbReference type="Pfam" id="PF04239"/>
    </source>
</evidence>
<dbReference type="InterPro" id="IPR023090">
    <property type="entry name" value="UPF0702_alpha/beta_dom_sf"/>
</dbReference>
<comment type="similarity">
    <text evidence="2">Belongs to the UPF0702 family.</text>
</comment>
<dbReference type="InterPro" id="IPR007353">
    <property type="entry name" value="DUF421"/>
</dbReference>
<comment type="subcellular location">
    <subcellularLocation>
        <location evidence="1">Cell membrane</location>
        <topology evidence="1">Multi-pass membrane protein</topology>
    </subcellularLocation>
</comment>
<evidence type="ECO:0000256" key="1">
    <source>
        <dbReference type="ARBA" id="ARBA00004651"/>
    </source>
</evidence>
<accession>A0A084GIU2</accession>
<keyword evidence="6 7" id="KW-0472">Membrane</keyword>
<dbReference type="AlphaFoldDB" id="A0A084GIU2"/>